<dbReference type="EMBL" id="LAZR01022066">
    <property type="protein sequence ID" value="KKL83153.1"/>
    <property type="molecule type" value="Genomic_DNA"/>
</dbReference>
<gene>
    <name evidence="1" type="ORF">LCGC14_1977600</name>
</gene>
<evidence type="ECO:0000313" key="1">
    <source>
        <dbReference type="EMBL" id="KKL83153.1"/>
    </source>
</evidence>
<organism evidence="1">
    <name type="scientific">marine sediment metagenome</name>
    <dbReference type="NCBI Taxonomy" id="412755"/>
    <lineage>
        <taxon>unclassified sequences</taxon>
        <taxon>metagenomes</taxon>
        <taxon>ecological metagenomes</taxon>
    </lineage>
</organism>
<name>A0A0F9FA60_9ZZZZ</name>
<protein>
    <recommendedName>
        <fullName evidence="2">AP2/ERF domain-containing protein</fullName>
    </recommendedName>
</protein>
<comment type="caution">
    <text evidence="1">The sequence shown here is derived from an EMBL/GenBank/DDBJ whole genome shotgun (WGS) entry which is preliminary data.</text>
</comment>
<accession>A0A0F9FA60</accession>
<dbReference type="AlphaFoldDB" id="A0A0F9FA60"/>
<evidence type="ECO:0008006" key="2">
    <source>
        <dbReference type="Google" id="ProtNLM"/>
    </source>
</evidence>
<sequence length="65" mass="7256">MAKAKIGPTGYGTFGIRWEDFPYMQTRGGYSGPFNTQDEARERATLIAESHGETLTIEFIETVNP</sequence>
<proteinExistence type="predicted"/>
<reference evidence="1" key="1">
    <citation type="journal article" date="2015" name="Nature">
        <title>Complex archaea that bridge the gap between prokaryotes and eukaryotes.</title>
        <authorList>
            <person name="Spang A."/>
            <person name="Saw J.H."/>
            <person name="Jorgensen S.L."/>
            <person name="Zaremba-Niedzwiedzka K."/>
            <person name="Martijn J."/>
            <person name="Lind A.E."/>
            <person name="van Eijk R."/>
            <person name="Schleper C."/>
            <person name="Guy L."/>
            <person name="Ettema T.J."/>
        </authorList>
    </citation>
    <scope>NUCLEOTIDE SEQUENCE</scope>
</reference>